<comment type="caution">
    <text evidence="1">The sequence shown here is derived from an EMBL/GenBank/DDBJ whole genome shotgun (WGS) entry which is preliminary data.</text>
</comment>
<evidence type="ECO:0000313" key="1">
    <source>
        <dbReference type="EMBL" id="KAA9021794.1"/>
    </source>
</evidence>
<dbReference type="EMBL" id="VYKL01000026">
    <property type="protein sequence ID" value="KAA9021794.1"/>
    <property type="molecule type" value="Genomic_DNA"/>
</dbReference>
<keyword evidence="2" id="KW-1185">Reference proteome</keyword>
<proteinExistence type="predicted"/>
<dbReference type="RefSeq" id="WP_150441320.1">
    <property type="nucleotide sequence ID" value="NZ_VYKL01000026.1"/>
</dbReference>
<accession>A0A5J5HLU0</accession>
<organism evidence="1 2">
    <name type="scientific">Niallia endozanthoxylica</name>
    <dbReference type="NCBI Taxonomy" id="2036016"/>
    <lineage>
        <taxon>Bacteria</taxon>
        <taxon>Bacillati</taxon>
        <taxon>Bacillota</taxon>
        <taxon>Bacilli</taxon>
        <taxon>Bacillales</taxon>
        <taxon>Bacillaceae</taxon>
        <taxon>Niallia</taxon>
    </lineage>
</organism>
<dbReference type="Proteomes" id="UP000326671">
    <property type="component" value="Unassembled WGS sequence"/>
</dbReference>
<gene>
    <name evidence="1" type="ORF">F4V44_17630</name>
</gene>
<dbReference type="AlphaFoldDB" id="A0A5J5HLU0"/>
<evidence type="ECO:0000313" key="2">
    <source>
        <dbReference type="Proteomes" id="UP000326671"/>
    </source>
</evidence>
<reference evidence="1 2" key="1">
    <citation type="submission" date="2019-09" db="EMBL/GenBank/DDBJ databases">
        <title>Whole genome sequences of isolates from the Mars Exploration Rovers.</title>
        <authorList>
            <person name="Seuylemezian A."/>
            <person name="Vaishampayan P."/>
        </authorList>
    </citation>
    <scope>NUCLEOTIDE SEQUENCE [LARGE SCALE GENOMIC DNA]</scope>
    <source>
        <strain evidence="1 2">MER_TA_151</strain>
    </source>
</reference>
<name>A0A5J5HLU0_9BACI</name>
<sequence length="72" mass="8516">MDRKQLEKLGDELREIGHKRRQLAEQIFNEVQEGDSRSSTALYQELSHISDQAIDIITRQKEMFDEEIQNNI</sequence>
<protein>
    <submittedName>
        <fullName evidence="1">Uncharacterized protein</fullName>
    </submittedName>
</protein>
<dbReference type="OrthoDB" id="2931685at2"/>